<evidence type="ECO:0000313" key="1">
    <source>
        <dbReference type="EMBL" id="MBB4093695.1"/>
    </source>
</evidence>
<comment type="caution">
    <text evidence="2">The sequence shown here is derived from an EMBL/GenBank/DDBJ whole genome shotgun (WGS) entry which is preliminary data.</text>
</comment>
<accession>A0A5C5CPN3</accession>
<dbReference type="EMBL" id="VEWK01000004">
    <property type="protein sequence ID" value="TNV12931.1"/>
    <property type="molecule type" value="Genomic_DNA"/>
</dbReference>
<dbReference type="Proteomes" id="UP000313390">
    <property type="component" value="Unassembled WGS sequence"/>
</dbReference>
<reference evidence="1 4" key="3">
    <citation type="submission" date="2020-08" db="EMBL/GenBank/DDBJ databases">
        <title>Genomic Encyclopedia of Type Strains, Phase IV (KMG-IV): sequencing the most valuable type-strain genomes for metagenomic binning, comparative biology and taxonomic classification.</title>
        <authorList>
            <person name="Goeker M."/>
        </authorList>
    </citation>
    <scope>NUCLEOTIDE SEQUENCE [LARGE SCALE GENOMIC DNA]</scope>
    <source>
        <strain evidence="1 4">DSM 23868</strain>
    </source>
</reference>
<name>A0A5C5CPN3_9HYPH</name>
<dbReference type="EMBL" id="JACIEX010000004">
    <property type="protein sequence ID" value="MBB4093695.1"/>
    <property type="molecule type" value="Genomic_DNA"/>
</dbReference>
<protein>
    <submittedName>
        <fullName evidence="2">Uncharacterized protein</fullName>
    </submittedName>
</protein>
<dbReference type="AlphaFoldDB" id="A0A5C5CPN3"/>
<gene>
    <name evidence="2" type="ORF">FIB18_10345</name>
    <name evidence="1" type="ORF">GGQ79_002207</name>
</gene>
<reference evidence="2 3" key="1">
    <citation type="journal article" date="2011" name="Int. J. Syst. Evol. Microbiol.">
        <title>Ochrobactrum pecoris sp. nov., isolated from farm animals.</title>
        <authorList>
            <person name="Kampfer P."/>
            <person name="Huber B."/>
            <person name="Busse H.J."/>
            <person name="Scholz H.C."/>
            <person name="Tomaso H."/>
            <person name="Hotzel H."/>
            <person name="Melzer F."/>
        </authorList>
    </citation>
    <scope>NUCLEOTIDE SEQUENCE [LARGE SCALE GENOMIC DNA]</scope>
    <source>
        <strain evidence="2 3">08RB2639</strain>
    </source>
</reference>
<evidence type="ECO:0000313" key="4">
    <source>
        <dbReference type="Proteomes" id="UP000553980"/>
    </source>
</evidence>
<dbReference type="Proteomes" id="UP000553980">
    <property type="component" value="Unassembled WGS sequence"/>
</dbReference>
<evidence type="ECO:0000313" key="2">
    <source>
        <dbReference type="EMBL" id="TNV12931.1"/>
    </source>
</evidence>
<reference evidence="2" key="2">
    <citation type="submission" date="2019-06" db="EMBL/GenBank/DDBJ databases">
        <authorList>
            <person name="Hu M."/>
        </authorList>
    </citation>
    <scope>NUCLEOTIDE SEQUENCE</scope>
    <source>
        <strain evidence="2">08RB2639</strain>
    </source>
</reference>
<proteinExistence type="predicted"/>
<keyword evidence="4" id="KW-1185">Reference proteome</keyword>
<sequence length="74" mass="8237">MKLRLTHFPEKWESVFRRKCAGNFLERNRSVGYNTGCSRGFAQRWGGDVEQEETAGRSYAKIAGPSGNPDAGTV</sequence>
<organism evidence="2 3">
    <name type="scientific">Brucella pecoris</name>
    <dbReference type="NCBI Taxonomy" id="867683"/>
    <lineage>
        <taxon>Bacteria</taxon>
        <taxon>Pseudomonadati</taxon>
        <taxon>Pseudomonadota</taxon>
        <taxon>Alphaproteobacteria</taxon>
        <taxon>Hyphomicrobiales</taxon>
        <taxon>Brucellaceae</taxon>
        <taxon>Brucella/Ochrobactrum group</taxon>
        <taxon>Brucella</taxon>
    </lineage>
</organism>
<evidence type="ECO:0000313" key="3">
    <source>
        <dbReference type="Proteomes" id="UP000313390"/>
    </source>
</evidence>